<accession>A0A0A1ZLM2</accession>
<comment type="caution">
    <text evidence="1">The sequence shown here is derived from an EMBL/GenBank/DDBJ whole genome shotgun (WGS) entry which is preliminary data.</text>
</comment>
<gene>
    <name evidence="1" type="ORF">EU93_1671</name>
</gene>
<dbReference type="AlphaFoldDB" id="A0A0A1ZLM2"/>
<sequence length="41" mass="4903">MNKGKIEFIVNNCHSFCFFMRTPTLVIKIINLQKTYYGFNK</sequence>
<organism evidence="1 2">
    <name type="scientific">Prochlorococcus marinus str. MIT 9116</name>
    <dbReference type="NCBI Taxonomy" id="167544"/>
    <lineage>
        <taxon>Bacteria</taxon>
        <taxon>Bacillati</taxon>
        <taxon>Cyanobacteriota</taxon>
        <taxon>Cyanophyceae</taxon>
        <taxon>Synechococcales</taxon>
        <taxon>Prochlorococcaceae</taxon>
        <taxon>Prochlorococcus</taxon>
    </lineage>
</organism>
<dbReference type="EMBL" id="JNAJ01000017">
    <property type="protein sequence ID" value="KGF90497.1"/>
    <property type="molecule type" value="Genomic_DNA"/>
</dbReference>
<evidence type="ECO:0000313" key="1">
    <source>
        <dbReference type="EMBL" id="KGF90497.1"/>
    </source>
</evidence>
<proteinExistence type="predicted"/>
<dbReference type="Proteomes" id="UP000030491">
    <property type="component" value="Unassembled WGS sequence"/>
</dbReference>
<name>A0A0A1ZLM2_PROMR</name>
<evidence type="ECO:0000313" key="2">
    <source>
        <dbReference type="Proteomes" id="UP000030491"/>
    </source>
</evidence>
<protein>
    <submittedName>
        <fullName evidence="1">Uncharacterized protein</fullName>
    </submittedName>
</protein>
<reference evidence="2" key="1">
    <citation type="journal article" date="2014" name="Sci. Data">
        <title>Genomes of diverse isolates of the marine cyanobacterium Prochlorococcus.</title>
        <authorList>
            <person name="Biller S."/>
            <person name="Berube P."/>
            <person name="Thompson J."/>
            <person name="Kelly L."/>
            <person name="Roggensack S."/>
            <person name="Awad L."/>
            <person name="Roache-Johnson K."/>
            <person name="Ding H."/>
            <person name="Giovannoni S.J."/>
            <person name="Moore L.R."/>
            <person name="Chisholm S.W."/>
        </authorList>
    </citation>
    <scope>NUCLEOTIDE SEQUENCE [LARGE SCALE GENOMIC DNA]</scope>
</reference>